<dbReference type="PROSITE" id="PS50109">
    <property type="entry name" value="HIS_KIN"/>
    <property type="match status" value="1"/>
</dbReference>
<evidence type="ECO:0000256" key="12">
    <source>
        <dbReference type="SAM" id="Phobius"/>
    </source>
</evidence>
<evidence type="ECO:0000256" key="3">
    <source>
        <dbReference type="ARBA" id="ARBA00012438"/>
    </source>
</evidence>
<evidence type="ECO:0000256" key="6">
    <source>
        <dbReference type="ARBA" id="ARBA00022679"/>
    </source>
</evidence>
<evidence type="ECO:0000256" key="1">
    <source>
        <dbReference type="ARBA" id="ARBA00000085"/>
    </source>
</evidence>
<dbReference type="InterPro" id="IPR005467">
    <property type="entry name" value="His_kinase_dom"/>
</dbReference>
<keyword evidence="5" id="KW-0597">Phosphoprotein</keyword>
<dbReference type="Gene3D" id="3.30.565.10">
    <property type="entry name" value="Histidine kinase-like ATPase, C-terminal domain"/>
    <property type="match status" value="1"/>
</dbReference>
<feature type="domain" description="Histidine kinase" evidence="13">
    <location>
        <begin position="271"/>
        <end position="488"/>
    </location>
</feature>
<dbReference type="GO" id="GO:0000155">
    <property type="term" value="F:phosphorelay sensor kinase activity"/>
    <property type="evidence" value="ECO:0007669"/>
    <property type="project" value="InterPro"/>
</dbReference>
<dbReference type="Pfam" id="PF00512">
    <property type="entry name" value="HisKA"/>
    <property type="match status" value="1"/>
</dbReference>
<evidence type="ECO:0000256" key="4">
    <source>
        <dbReference type="ARBA" id="ARBA00015735"/>
    </source>
</evidence>
<feature type="transmembrane region" description="Helical" evidence="12">
    <location>
        <begin position="17"/>
        <end position="40"/>
    </location>
</feature>
<name>A0A0R1ULM6_9LACO</name>
<keyword evidence="9 12" id="KW-1133">Transmembrane helix</keyword>
<feature type="domain" description="HAMP" evidence="14">
    <location>
        <begin position="209"/>
        <end position="263"/>
    </location>
</feature>
<dbReference type="EMBL" id="AZFK01000005">
    <property type="protein sequence ID" value="KRL92410.1"/>
    <property type="molecule type" value="Genomic_DNA"/>
</dbReference>
<dbReference type="InterPro" id="IPR036097">
    <property type="entry name" value="HisK_dim/P_sf"/>
</dbReference>
<dbReference type="CDD" id="cd00082">
    <property type="entry name" value="HisKA"/>
    <property type="match status" value="1"/>
</dbReference>
<evidence type="ECO:0000256" key="9">
    <source>
        <dbReference type="ARBA" id="ARBA00022989"/>
    </source>
</evidence>
<dbReference type="SUPFAM" id="SSF158472">
    <property type="entry name" value="HAMP domain-like"/>
    <property type="match status" value="1"/>
</dbReference>
<evidence type="ECO:0000256" key="10">
    <source>
        <dbReference type="ARBA" id="ARBA00023012"/>
    </source>
</evidence>
<evidence type="ECO:0000256" key="7">
    <source>
        <dbReference type="ARBA" id="ARBA00022692"/>
    </source>
</evidence>
<keyword evidence="7 12" id="KW-0812">Transmembrane</keyword>
<sequence length="509" mass="57857">MENEQTKPKFVSLKVKWALGTAVGSLLISLVVVTVLFGSFTRDLLHQERRALKDNLVTISRQLGEVTTSNNLTSQQVNDLLQKRTAPLKGTDAGKVYQRPVIQGFSNSHLVVGIYNRDQHLVFTTGQLKKPFHAVKDEQIKLVAGRHHKVLVGRIPVYNHQTQRLTGYLQIENNLNNYYQRYQRLLLISSLALTLVVIASGLLGYGLSYLILRPLDDIQTTILALRDDPTKNQRVPELNRHDELAELSQIFNAMLDRMQRYIEQQSQFVGDVSHELRTPVAIIQGHMQMLQRWGKDDPQVLEESIPAVIAETNRMNSLVQEMLDLSRAEQVELNFHDATTPVREVVHQVYNNFKMIHPDFEFMLDDDLRHDEVVKIYRDHLEQILIILCDNAVKYSGEQKRIHLSLSRNLQAVEIGVQDFGEGISPAELSKVFDRFYRVDKARSRKKGGNGLGLAIAKRLIEGYHGTITVESQVGSGSLFRLTLPIVPTNTTPKVAGKGRKYHDKKEHS</sequence>
<dbReference type="PRINTS" id="PR00344">
    <property type="entry name" value="BCTRLSENSOR"/>
</dbReference>
<dbReference type="Proteomes" id="UP000050816">
    <property type="component" value="Unassembled WGS sequence"/>
</dbReference>
<feature type="transmembrane region" description="Helical" evidence="12">
    <location>
        <begin position="185"/>
        <end position="212"/>
    </location>
</feature>
<organism evidence="15 16">
    <name type="scientific">Limosilactobacillus ingluviei DSM 15946</name>
    <dbReference type="NCBI Taxonomy" id="1423760"/>
    <lineage>
        <taxon>Bacteria</taxon>
        <taxon>Bacillati</taxon>
        <taxon>Bacillota</taxon>
        <taxon>Bacilli</taxon>
        <taxon>Lactobacillales</taxon>
        <taxon>Lactobacillaceae</taxon>
        <taxon>Limosilactobacillus</taxon>
    </lineage>
</organism>
<dbReference type="InterPro" id="IPR041610">
    <property type="entry name" value="ArlS_N"/>
</dbReference>
<evidence type="ECO:0000313" key="16">
    <source>
        <dbReference type="Proteomes" id="UP000050816"/>
    </source>
</evidence>
<dbReference type="CDD" id="cd06225">
    <property type="entry name" value="HAMP"/>
    <property type="match status" value="1"/>
</dbReference>
<dbReference type="Pfam" id="PF02518">
    <property type="entry name" value="HATPase_c"/>
    <property type="match status" value="1"/>
</dbReference>
<dbReference type="InterPro" id="IPR036890">
    <property type="entry name" value="HATPase_C_sf"/>
</dbReference>
<dbReference type="EC" id="2.7.13.3" evidence="3"/>
<evidence type="ECO:0000256" key="8">
    <source>
        <dbReference type="ARBA" id="ARBA00022777"/>
    </source>
</evidence>
<reference evidence="15 16" key="1">
    <citation type="journal article" date="2015" name="Genome Announc.">
        <title>Expanding the biotechnology potential of lactobacilli through comparative genomics of 213 strains and associated genera.</title>
        <authorList>
            <person name="Sun Z."/>
            <person name="Harris H.M."/>
            <person name="McCann A."/>
            <person name="Guo C."/>
            <person name="Argimon S."/>
            <person name="Zhang W."/>
            <person name="Yang X."/>
            <person name="Jeffery I.B."/>
            <person name="Cooney J.C."/>
            <person name="Kagawa T.F."/>
            <person name="Liu W."/>
            <person name="Song Y."/>
            <person name="Salvetti E."/>
            <person name="Wrobel A."/>
            <person name="Rasinkangas P."/>
            <person name="Parkhill J."/>
            <person name="Rea M.C."/>
            <person name="O'Sullivan O."/>
            <person name="Ritari J."/>
            <person name="Douillard F.P."/>
            <person name="Paul Ross R."/>
            <person name="Yang R."/>
            <person name="Briner A.E."/>
            <person name="Felis G.E."/>
            <person name="de Vos W.M."/>
            <person name="Barrangou R."/>
            <person name="Klaenhammer T.R."/>
            <person name="Caufield P.W."/>
            <person name="Cui Y."/>
            <person name="Zhang H."/>
            <person name="O'Toole P.W."/>
        </authorList>
    </citation>
    <scope>NUCLEOTIDE SEQUENCE [LARGE SCALE GENOMIC DNA]</scope>
    <source>
        <strain evidence="15 16">DSM 15946</strain>
    </source>
</reference>
<evidence type="ECO:0000259" key="13">
    <source>
        <dbReference type="PROSITE" id="PS50109"/>
    </source>
</evidence>
<dbReference type="SUPFAM" id="SSF47384">
    <property type="entry name" value="Homodimeric domain of signal transducing histidine kinase"/>
    <property type="match status" value="1"/>
</dbReference>
<keyword evidence="6" id="KW-0808">Transferase</keyword>
<dbReference type="PANTHER" id="PTHR45528">
    <property type="entry name" value="SENSOR HISTIDINE KINASE CPXA"/>
    <property type="match status" value="1"/>
</dbReference>
<dbReference type="InterPro" id="IPR003661">
    <property type="entry name" value="HisK_dim/P_dom"/>
</dbReference>
<dbReference type="FunFam" id="3.30.565.10:FF:000006">
    <property type="entry name" value="Sensor histidine kinase WalK"/>
    <property type="match status" value="1"/>
</dbReference>
<evidence type="ECO:0000256" key="11">
    <source>
        <dbReference type="ARBA" id="ARBA00023136"/>
    </source>
</evidence>
<comment type="caution">
    <text evidence="15">The sequence shown here is derived from an EMBL/GenBank/DDBJ whole genome shotgun (WGS) entry which is preliminary data.</text>
</comment>
<dbReference type="Pfam" id="PF18719">
    <property type="entry name" value="ArlS_N"/>
    <property type="match status" value="1"/>
</dbReference>
<dbReference type="FunFam" id="1.10.287.130:FF:000001">
    <property type="entry name" value="Two-component sensor histidine kinase"/>
    <property type="match status" value="1"/>
</dbReference>
<keyword evidence="11 12" id="KW-0472">Membrane</keyword>
<dbReference type="RefSeq" id="WP_082611424.1">
    <property type="nucleotide sequence ID" value="NZ_AZFK01000005.1"/>
</dbReference>
<keyword evidence="10" id="KW-0902">Two-component regulatory system</keyword>
<dbReference type="InterPro" id="IPR050398">
    <property type="entry name" value="HssS/ArlS-like"/>
</dbReference>
<comment type="subcellular location">
    <subcellularLocation>
        <location evidence="2">Membrane</location>
        <topology evidence="2">Multi-pass membrane protein</topology>
    </subcellularLocation>
</comment>
<dbReference type="InterPro" id="IPR003660">
    <property type="entry name" value="HAMP_dom"/>
</dbReference>
<protein>
    <recommendedName>
        <fullName evidence="4">Signal transduction histidine-protein kinase ArlS</fullName>
        <ecNumber evidence="3">2.7.13.3</ecNumber>
    </recommendedName>
</protein>
<dbReference type="Pfam" id="PF00672">
    <property type="entry name" value="HAMP"/>
    <property type="match status" value="1"/>
</dbReference>
<proteinExistence type="predicted"/>
<evidence type="ECO:0000256" key="2">
    <source>
        <dbReference type="ARBA" id="ARBA00004141"/>
    </source>
</evidence>
<dbReference type="SMART" id="SM00304">
    <property type="entry name" value="HAMP"/>
    <property type="match status" value="1"/>
</dbReference>
<comment type="catalytic activity">
    <reaction evidence="1">
        <text>ATP + protein L-histidine = ADP + protein N-phospho-L-histidine.</text>
        <dbReference type="EC" id="2.7.13.3"/>
    </reaction>
</comment>
<gene>
    <name evidence="15" type="ORF">FC43_GL002068</name>
</gene>
<dbReference type="PATRIC" id="fig|1423760.3.peg.2168"/>
<dbReference type="PROSITE" id="PS50885">
    <property type="entry name" value="HAMP"/>
    <property type="match status" value="1"/>
</dbReference>
<evidence type="ECO:0000256" key="5">
    <source>
        <dbReference type="ARBA" id="ARBA00022553"/>
    </source>
</evidence>
<accession>A0A0R1ULM6</accession>
<dbReference type="SMART" id="SM00387">
    <property type="entry name" value="HATPase_c"/>
    <property type="match status" value="1"/>
</dbReference>
<dbReference type="Gene3D" id="6.10.340.10">
    <property type="match status" value="1"/>
</dbReference>
<dbReference type="InterPro" id="IPR003594">
    <property type="entry name" value="HATPase_dom"/>
</dbReference>
<evidence type="ECO:0000259" key="14">
    <source>
        <dbReference type="PROSITE" id="PS50885"/>
    </source>
</evidence>
<dbReference type="Gene3D" id="1.10.287.130">
    <property type="match status" value="1"/>
</dbReference>
<dbReference type="SMART" id="SM00388">
    <property type="entry name" value="HisKA"/>
    <property type="match status" value="1"/>
</dbReference>
<dbReference type="SUPFAM" id="SSF55874">
    <property type="entry name" value="ATPase domain of HSP90 chaperone/DNA topoisomerase II/histidine kinase"/>
    <property type="match status" value="1"/>
</dbReference>
<dbReference type="GO" id="GO:0016020">
    <property type="term" value="C:membrane"/>
    <property type="evidence" value="ECO:0007669"/>
    <property type="project" value="UniProtKB-SubCell"/>
</dbReference>
<dbReference type="PANTHER" id="PTHR45528:SF12">
    <property type="entry name" value="SENSOR HISTIDINE KINASE ARSS"/>
    <property type="match status" value="1"/>
</dbReference>
<keyword evidence="8 15" id="KW-0418">Kinase</keyword>
<evidence type="ECO:0000313" key="15">
    <source>
        <dbReference type="EMBL" id="KRL92410.1"/>
    </source>
</evidence>
<dbReference type="InterPro" id="IPR004358">
    <property type="entry name" value="Sig_transdc_His_kin-like_C"/>
</dbReference>
<dbReference type="AlphaFoldDB" id="A0A0R1ULM6"/>